<feature type="domain" description="O-GlcNAc transferase C-terminal" evidence="9">
    <location>
        <begin position="696"/>
        <end position="854"/>
    </location>
</feature>
<dbReference type="PANTHER" id="PTHR44998">
    <property type="match status" value="1"/>
</dbReference>
<feature type="repeat" description="TPR" evidence="8">
    <location>
        <begin position="209"/>
        <end position="242"/>
    </location>
</feature>
<dbReference type="Pfam" id="PF13181">
    <property type="entry name" value="TPR_8"/>
    <property type="match status" value="2"/>
</dbReference>
<dbReference type="PANTHER" id="PTHR44998:SF1">
    <property type="entry name" value="UDP-N-ACETYLGLUCOSAMINE--PEPTIDE N-ACETYLGLUCOSAMINYLTRANSFERASE 110 KDA SUBUNIT"/>
    <property type="match status" value="1"/>
</dbReference>
<evidence type="ECO:0000256" key="7">
    <source>
        <dbReference type="ARBA" id="ARBA00022803"/>
    </source>
</evidence>
<organism>
    <name type="scientific">Serpula lacrymans var. lacrymans (strain S7.9)</name>
    <name type="common">Dry rot fungus</name>
    <dbReference type="NCBI Taxonomy" id="578457"/>
    <lineage>
        <taxon>Eukaryota</taxon>
        <taxon>Fungi</taxon>
        <taxon>Dikarya</taxon>
        <taxon>Basidiomycota</taxon>
        <taxon>Agaricomycotina</taxon>
        <taxon>Agaricomycetes</taxon>
        <taxon>Agaricomycetidae</taxon>
        <taxon>Boletales</taxon>
        <taxon>Coniophorineae</taxon>
        <taxon>Serpulaceae</taxon>
        <taxon>Serpula</taxon>
    </lineage>
</organism>
<evidence type="ECO:0000256" key="3">
    <source>
        <dbReference type="ARBA" id="ARBA00011970"/>
    </source>
</evidence>
<comment type="similarity">
    <text evidence="2">Belongs to the glycosyltransferase 41 family. O-GlcNAc transferase subfamily.</text>
</comment>
<evidence type="ECO:0000256" key="2">
    <source>
        <dbReference type="ARBA" id="ARBA00005386"/>
    </source>
</evidence>
<evidence type="ECO:0000256" key="5">
    <source>
        <dbReference type="ARBA" id="ARBA00022679"/>
    </source>
</evidence>
<dbReference type="GO" id="GO:0097363">
    <property type="term" value="F:protein O-acetylglucosaminyltransferase activity"/>
    <property type="evidence" value="ECO:0007669"/>
    <property type="project" value="UniProtKB-EC"/>
</dbReference>
<dbReference type="SUPFAM" id="SSF48452">
    <property type="entry name" value="TPR-like"/>
    <property type="match status" value="1"/>
</dbReference>
<dbReference type="Pfam" id="PF13844">
    <property type="entry name" value="Glyco_transf_41"/>
    <property type="match status" value="2"/>
</dbReference>
<dbReference type="HOGENOM" id="CLU_001721_0_1_1"/>
<keyword evidence="6" id="KW-0677">Repeat</keyword>
<dbReference type="KEGG" id="sla:SERLADRAFT_356138"/>
<protein>
    <recommendedName>
        <fullName evidence="3">protein O-GlcNAc transferase</fullName>
        <ecNumber evidence="3">2.4.1.255</ecNumber>
    </recommendedName>
</protein>
<dbReference type="RefSeq" id="XP_007318568.1">
    <property type="nucleotide sequence ID" value="XM_007318506.1"/>
</dbReference>
<keyword evidence="5 10" id="KW-0808">Transferase</keyword>
<dbReference type="InterPro" id="IPR019734">
    <property type="entry name" value="TPR_rpt"/>
</dbReference>
<dbReference type="GeneID" id="18809512"/>
<dbReference type="GO" id="GO:0006493">
    <property type="term" value="P:protein O-linked glycosylation"/>
    <property type="evidence" value="ECO:0007669"/>
    <property type="project" value="TreeGrafter"/>
</dbReference>
<keyword evidence="4" id="KW-0328">Glycosyltransferase</keyword>
<dbReference type="EC" id="2.4.1.255" evidence="3"/>
<dbReference type="OrthoDB" id="421121at2759"/>
<dbReference type="Gene3D" id="3.40.50.11380">
    <property type="match status" value="2"/>
</dbReference>
<gene>
    <name evidence="10" type="ORF">SERLADRAFT_356138</name>
</gene>
<proteinExistence type="inferred from homology"/>
<accession>F8NX74</accession>
<dbReference type="Proteomes" id="UP000008064">
    <property type="component" value="Unassembled WGS sequence"/>
</dbReference>
<evidence type="ECO:0000313" key="10">
    <source>
        <dbReference type="EMBL" id="EGO24549.1"/>
    </source>
</evidence>
<reference evidence="10" key="1">
    <citation type="submission" date="2011-04" db="EMBL/GenBank/DDBJ databases">
        <title>Evolution of plant cell wall degrading machinery underlies the functional diversity of forest fungi.</title>
        <authorList>
            <consortium name="US DOE Joint Genome Institute (JGI-PGF)"/>
            <person name="Eastwood D.C."/>
            <person name="Floudas D."/>
            <person name="Binder M."/>
            <person name="Majcherczyk A."/>
            <person name="Schneider P."/>
            <person name="Aerts A."/>
            <person name="Asiegbu F.O."/>
            <person name="Baker S.E."/>
            <person name="Barry K."/>
            <person name="Bendiksby M."/>
            <person name="Blumentritt M."/>
            <person name="Coutinho P.M."/>
            <person name="Cullen D."/>
            <person name="Cullen D."/>
            <person name="Gathman A."/>
            <person name="Goodell B."/>
            <person name="Henrissat B."/>
            <person name="Ihrmark K."/>
            <person name="Kauserud H."/>
            <person name="Kohler A."/>
            <person name="LaButti K."/>
            <person name="Lapidus A."/>
            <person name="Lavin J.L."/>
            <person name="Lee Y.-H."/>
            <person name="Lindquist E."/>
            <person name="Lilly W."/>
            <person name="Lucas S."/>
            <person name="Morin E."/>
            <person name="Murat C."/>
            <person name="Oguiza J.A."/>
            <person name="Park J."/>
            <person name="Pisabarro A.G."/>
            <person name="Riley R."/>
            <person name="Rosling A."/>
            <person name="Salamov A."/>
            <person name="Schmidt O."/>
            <person name="Schmutz J."/>
            <person name="Skrede I."/>
            <person name="Stenlid J."/>
            <person name="Wiebenga A."/>
            <person name="Xie X."/>
            <person name="Kues U."/>
            <person name="Hibbett D.S."/>
            <person name="Hoffmeister D."/>
            <person name="Hogberg N."/>
            <person name="Martin F."/>
            <person name="Grigoriev I.V."/>
            <person name="Watkinson S.C."/>
        </authorList>
    </citation>
    <scope>NUCLEOTIDE SEQUENCE</scope>
    <source>
        <strain evidence="10">S7.9</strain>
    </source>
</reference>
<dbReference type="AlphaFoldDB" id="F8NX74"/>
<dbReference type="SMART" id="SM00028">
    <property type="entry name" value="TPR"/>
    <property type="match status" value="2"/>
</dbReference>
<name>F8NX74_SERL9</name>
<dbReference type="PROSITE" id="PS50005">
    <property type="entry name" value="TPR"/>
    <property type="match status" value="1"/>
</dbReference>
<dbReference type="Gene3D" id="3.40.50.2000">
    <property type="entry name" value="Glycogen Phosphorylase B"/>
    <property type="match status" value="1"/>
</dbReference>
<evidence type="ECO:0000256" key="4">
    <source>
        <dbReference type="ARBA" id="ARBA00022676"/>
    </source>
</evidence>
<evidence type="ECO:0000256" key="1">
    <source>
        <dbReference type="ARBA" id="ARBA00004922"/>
    </source>
</evidence>
<dbReference type="InterPro" id="IPR011990">
    <property type="entry name" value="TPR-like_helical_dom_sf"/>
</dbReference>
<dbReference type="InterPro" id="IPR029489">
    <property type="entry name" value="OGT/SEC/SPY_C"/>
</dbReference>
<keyword evidence="7 8" id="KW-0802">TPR repeat</keyword>
<dbReference type="Gene3D" id="1.25.40.10">
    <property type="entry name" value="Tetratricopeptide repeat domain"/>
    <property type="match status" value="2"/>
</dbReference>
<evidence type="ECO:0000259" key="9">
    <source>
        <dbReference type="Pfam" id="PF13844"/>
    </source>
</evidence>
<sequence>MASTRDSCLPPEITLTFDEVGQSNILCRLGDPGFNLLQIVHTSGDRLAKALIDSGTYSLPTVVLLPDQISLLPTFIFPFSSGFLPAVYSLIQSDPSSFSFHATVAASQQQTNIVTSALLLTLARRLQEGAPGLDILPGLEIPVRASTSLILMLYYLALALDPSPSTYNDVGVLVSSLPVVNVGGHQSATGHDIAKLYYEKGLQLDPAHPHLLSNFGSLLKDAGHIAQAIQIYDRVLQIQPDLDVALVNIANTLKDMGHPAEAIPYYYRAVITNHYLPEAICGLVYSMNAVCDWTGRGEPQRLASVDSSLKQISYDAPGQWMLKLIHICDQQLSAPSTRNFGLVRANKTLDDWVNLVEQACGRKLEAEERREWIGRLSLFYTDYDDRKPTFLNEGGFLIRFLEWWQTRMQRSWYIKAYGNVIQSNHLLTSSSHETSTPPSLLPFSVELPSLPSVLPFHTFTYPLTPRVIRLIAHRNALRMSHIALAKLKPSRGFHPPPHPPLKGKINVGYMSSDFNDHPLAHLMQSVFGLHDLNDFNVFVYALTPSDGSSFRHQIEHDSQHFLDVSQMSCDDVVERILRDQIHIRWCDYLVCDPLSCPPGSNMRSRVHAMRSDRGHKPYDVGVPVGDDADPESPSMDWVYTENFIYMPHTYLVTDHRQSCRQDENISEQDRLVVPESKLWLDEAHRRGELRRSLFPDLPLDVVIFANFNQLYKIDPVIFATWLRILAQVPRSILWLLRFPAAGEAHLLRTAQMWAGQEVASRIHFTDVARKEQHIYRCRVVDLFLDTVECSAHTVAADVLWSGTPIIACAWSEHRYKMCSRVAASVANATGFGQHMVVSSREEYEERAISLAKSLCYEVHHDSRGDMELKTGGELINLRRNLFLNRDVMPLFDAKRWTKNLEKSYRAAWRRWVDGSMFRCVDDGNIWVKDEDEILVRFYE</sequence>
<evidence type="ECO:0000256" key="6">
    <source>
        <dbReference type="ARBA" id="ARBA00022737"/>
    </source>
</evidence>
<feature type="domain" description="O-GlcNAc transferase C-terminal" evidence="9">
    <location>
        <begin position="449"/>
        <end position="583"/>
    </location>
</feature>
<evidence type="ECO:0000256" key="8">
    <source>
        <dbReference type="PROSITE-ProRule" id="PRU00339"/>
    </source>
</evidence>
<dbReference type="EMBL" id="GL945434">
    <property type="protein sequence ID" value="EGO24549.1"/>
    <property type="molecule type" value="Genomic_DNA"/>
</dbReference>
<comment type="pathway">
    <text evidence="1">Protein modification; protein glycosylation.</text>
</comment>